<keyword evidence="2" id="KW-1185">Reference proteome</keyword>
<evidence type="ECO:0000313" key="2">
    <source>
        <dbReference type="Proteomes" id="UP000827092"/>
    </source>
</evidence>
<organism evidence="1 2">
    <name type="scientific">Oedothorax gibbosus</name>
    <dbReference type="NCBI Taxonomy" id="931172"/>
    <lineage>
        <taxon>Eukaryota</taxon>
        <taxon>Metazoa</taxon>
        <taxon>Ecdysozoa</taxon>
        <taxon>Arthropoda</taxon>
        <taxon>Chelicerata</taxon>
        <taxon>Arachnida</taxon>
        <taxon>Araneae</taxon>
        <taxon>Araneomorphae</taxon>
        <taxon>Entelegynae</taxon>
        <taxon>Araneoidea</taxon>
        <taxon>Linyphiidae</taxon>
        <taxon>Erigoninae</taxon>
        <taxon>Oedothorax</taxon>
    </lineage>
</organism>
<evidence type="ECO:0000313" key="1">
    <source>
        <dbReference type="EMBL" id="KAG8179996.1"/>
    </source>
</evidence>
<proteinExistence type="predicted"/>
<sequence>MEEGKEPYRKYSSDVHSGRNVSVSKGSYFKNASHLPFKSETNRKRFPYISRAKNLSIPVEKKYGFYRSNASSFTNHSCDKCGIKGEPHFLVNATAATSLTDVPKFDPDQDYNANASFSTHSALCNFTASVSEISRYNQVLSFQTNPHYDISIPKSISHKQRTAYTDHHRTYVPKIINSPNSYTTSRFYSAIPNSNIRYHCSKNVPNKFASSESYFKIPDRIPRENIAITEKYTKYVKYTLPDSSLMKDNSVKYNKLPLFETSSFSKSPSMTCKVDYSDDQLKQRNFSSKKWNTLPVSKKIKESSKGLDETDKMLFPALPSNRNQQSKGSCSSVNILSQNSLAEKSVSEEGHLPDSSLCSLIVCSSATSTVSQVSYADVMRLSETSSGMQGCVTLDYAESKNPKISQSSHQSGFSVDEKQPNDVYPLTGSPDFIVSRLSQVDLNVLDSVNTISSTSSNENEQNFIASRPIVVSLEKPSFYNSSLQTCKSVLSALSSSSLPDKKVMEEYEAVDYLTTLEKISSENSLLESTNRSSVSSEFAASVTDTHAASIKTDSLYSSPSSVSSLGDAFKPTENRDHIIDNILNKVVPPVIIMNHCYSDSLTEISFGIEHNEMLQLCSNNKEGIVPLAEASADNLCHDKKFIIDRLQLNTSSLPAIAPVPLQPEVETVSCSIISVKGRNLHWKDKEIDYNASNYLQLTEYFSEVWEDIENEYKRGLSNGKKNVHYFKEL</sequence>
<dbReference type="EMBL" id="JAFNEN010000592">
    <property type="protein sequence ID" value="KAG8179996.1"/>
    <property type="molecule type" value="Genomic_DNA"/>
</dbReference>
<gene>
    <name evidence="1" type="ORF">JTE90_007964</name>
</gene>
<reference evidence="1 2" key="1">
    <citation type="journal article" date="2022" name="Nat. Ecol. Evol.">
        <title>A masculinizing supergene underlies an exaggerated male reproductive morph in a spider.</title>
        <authorList>
            <person name="Hendrickx F."/>
            <person name="De Corte Z."/>
            <person name="Sonet G."/>
            <person name="Van Belleghem S.M."/>
            <person name="Kostlbacher S."/>
            <person name="Vangestel C."/>
        </authorList>
    </citation>
    <scope>NUCLEOTIDE SEQUENCE [LARGE SCALE GENOMIC DNA]</scope>
    <source>
        <strain evidence="1">W744_W776</strain>
    </source>
</reference>
<dbReference type="AlphaFoldDB" id="A0AAV6U8N0"/>
<name>A0AAV6U8N0_9ARAC</name>
<dbReference type="Proteomes" id="UP000827092">
    <property type="component" value="Unassembled WGS sequence"/>
</dbReference>
<comment type="caution">
    <text evidence="1">The sequence shown here is derived from an EMBL/GenBank/DDBJ whole genome shotgun (WGS) entry which is preliminary data.</text>
</comment>
<protein>
    <submittedName>
        <fullName evidence="1">Uncharacterized protein</fullName>
    </submittedName>
</protein>
<accession>A0AAV6U8N0</accession>